<dbReference type="Proteomes" id="UP000019151">
    <property type="component" value="Chromosome"/>
</dbReference>
<protein>
    <submittedName>
        <fullName evidence="2">Xylose isomerase domain-containing protein TIM barrel</fullName>
    </submittedName>
</protein>
<dbReference type="AlphaFoldDB" id="W0RCT2"/>
<evidence type="ECO:0000313" key="3">
    <source>
        <dbReference type="Proteomes" id="UP000019151"/>
    </source>
</evidence>
<dbReference type="InterPro" id="IPR006311">
    <property type="entry name" value="TAT_signal"/>
</dbReference>
<evidence type="ECO:0000259" key="1">
    <source>
        <dbReference type="Pfam" id="PF01261"/>
    </source>
</evidence>
<dbReference type="FunCoup" id="W0RCT2">
    <property type="interactions" value="47"/>
</dbReference>
<dbReference type="HOGENOM" id="CLU_035063_3_0_0"/>
<accession>W0RCT2</accession>
<feature type="domain" description="Xylose isomerase-like TIM barrel" evidence="1">
    <location>
        <begin position="56"/>
        <end position="313"/>
    </location>
</feature>
<dbReference type="Gene3D" id="3.20.20.150">
    <property type="entry name" value="Divalent-metal-dependent TIM barrel enzymes"/>
    <property type="match status" value="1"/>
</dbReference>
<reference evidence="2 3" key="1">
    <citation type="journal article" date="2014" name="Genome Announc.">
        <title>Genome Sequence and Methylome of Soil Bacterium Gemmatirosa kalamazoonensis KBS708T, a Member of the Rarely Cultivated Gemmatimonadetes Phylum.</title>
        <authorList>
            <person name="Debruyn J.M."/>
            <person name="Radosevich M."/>
            <person name="Wommack K.E."/>
            <person name="Polson S.W."/>
            <person name="Hauser L.J."/>
            <person name="Fawaz M.N."/>
            <person name="Korlach J."/>
            <person name="Tsai Y.C."/>
        </authorList>
    </citation>
    <scope>NUCLEOTIDE SEQUENCE [LARGE SCALE GENOMIC DNA]</scope>
    <source>
        <strain evidence="2 3">KBS708</strain>
    </source>
</reference>
<keyword evidence="2" id="KW-0413">Isomerase</keyword>
<proteinExistence type="predicted"/>
<dbReference type="InterPro" id="IPR036237">
    <property type="entry name" value="Xyl_isomerase-like_sf"/>
</dbReference>
<dbReference type="PANTHER" id="PTHR12110">
    <property type="entry name" value="HYDROXYPYRUVATE ISOMERASE"/>
    <property type="match status" value="1"/>
</dbReference>
<sequence length="326" mass="34462">MSASDASGRIGRREFLTRSALGAAALALPRAPAAAMFVSLPPWAVARGVVWPEQARLAARVGYAGIDWAFGPAKTAGVEATRALLAELAIVPTITNLPMQGTLGPDEAAFAAQLPTLDQDAAFCRAIGCSRFQLVLGATTPNGQPKAEHWARVRRRLSAVAAVLAPHDVRLGLEFLGPRVFRRRREGTPPDAPPPVPFVWTLPETLALCEASGPNVGVTLDAWHWHHAGGTTTDIRAASASRIVHVHVSDARAMPPDDVRDDMRLLPGEGVIDLVGFFQALAAIGYRGGVAPETIGPRIPDGMSPEDSARLALEATMAVLRRAGVT</sequence>
<dbReference type="KEGG" id="gba:J421_1074"/>
<dbReference type="GO" id="GO:0016853">
    <property type="term" value="F:isomerase activity"/>
    <property type="evidence" value="ECO:0007669"/>
    <property type="project" value="UniProtKB-KW"/>
</dbReference>
<dbReference type="OrthoDB" id="9782626at2"/>
<dbReference type="STRING" id="861299.J421_1074"/>
<name>W0RCT2_9BACT</name>
<dbReference type="PANTHER" id="PTHR12110:SF21">
    <property type="entry name" value="XYLOSE ISOMERASE-LIKE TIM BARREL DOMAIN-CONTAINING PROTEIN"/>
    <property type="match status" value="1"/>
</dbReference>
<dbReference type="PROSITE" id="PS51318">
    <property type="entry name" value="TAT"/>
    <property type="match status" value="1"/>
</dbReference>
<organism evidence="2 3">
    <name type="scientific">Gemmatirosa kalamazoonensis</name>
    <dbReference type="NCBI Taxonomy" id="861299"/>
    <lineage>
        <taxon>Bacteria</taxon>
        <taxon>Pseudomonadati</taxon>
        <taxon>Gemmatimonadota</taxon>
        <taxon>Gemmatimonadia</taxon>
        <taxon>Gemmatimonadales</taxon>
        <taxon>Gemmatimonadaceae</taxon>
        <taxon>Gemmatirosa</taxon>
    </lineage>
</organism>
<keyword evidence="3" id="KW-1185">Reference proteome</keyword>
<dbReference type="InterPro" id="IPR013022">
    <property type="entry name" value="Xyl_isomerase-like_TIM-brl"/>
</dbReference>
<dbReference type="InterPro" id="IPR050312">
    <property type="entry name" value="IolE/XylAMocC-like"/>
</dbReference>
<dbReference type="PATRIC" id="fig|861299.3.peg.1089"/>
<dbReference type="Pfam" id="PF01261">
    <property type="entry name" value="AP_endonuc_2"/>
    <property type="match status" value="1"/>
</dbReference>
<dbReference type="RefSeq" id="WP_025410139.1">
    <property type="nucleotide sequence ID" value="NZ_CP007128.1"/>
</dbReference>
<gene>
    <name evidence="2" type="ORF">J421_1074</name>
</gene>
<dbReference type="eggNOG" id="COG1082">
    <property type="taxonomic scope" value="Bacteria"/>
</dbReference>
<dbReference type="InParanoid" id="W0RCT2"/>
<evidence type="ECO:0000313" key="2">
    <source>
        <dbReference type="EMBL" id="AHG88611.1"/>
    </source>
</evidence>
<dbReference type="SUPFAM" id="SSF51658">
    <property type="entry name" value="Xylose isomerase-like"/>
    <property type="match status" value="1"/>
</dbReference>
<dbReference type="EMBL" id="CP007128">
    <property type="protein sequence ID" value="AHG88611.1"/>
    <property type="molecule type" value="Genomic_DNA"/>
</dbReference>